<keyword evidence="1" id="KW-0472">Membrane</keyword>
<protein>
    <recommendedName>
        <fullName evidence="3">CARDB domain-containing protein</fullName>
    </recommendedName>
</protein>
<evidence type="ECO:0008006" key="3">
    <source>
        <dbReference type="Google" id="ProtNLM"/>
    </source>
</evidence>
<gene>
    <name evidence="2" type="ORF">S06H3_17435</name>
</gene>
<organism evidence="2">
    <name type="scientific">marine sediment metagenome</name>
    <dbReference type="NCBI Taxonomy" id="412755"/>
    <lineage>
        <taxon>unclassified sequences</taxon>
        <taxon>metagenomes</taxon>
        <taxon>ecological metagenomes</taxon>
    </lineage>
</organism>
<reference evidence="2" key="1">
    <citation type="journal article" date="2014" name="Front. Microbiol.">
        <title>High frequency of phylogenetically diverse reductive dehalogenase-homologous genes in deep subseafloor sedimentary metagenomes.</title>
        <authorList>
            <person name="Kawai M."/>
            <person name="Futagami T."/>
            <person name="Toyoda A."/>
            <person name="Takaki Y."/>
            <person name="Nishi S."/>
            <person name="Hori S."/>
            <person name="Arai W."/>
            <person name="Tsubouchi T."/>
            <person name="Morono Y."/>
            <person name="Uchiyama I."/>
            <person name="Ito T."/>
            <person name="Fujiyama A."/>
            <person name="Inagaki F."/>
            <person name="Takami H."/>
        </authorList>
    </citation>
    <scope>NUCLEOTIDE SEQUENCE</scope>
    <source>
        <strain evidence="2">Expedition CK06-06</strain>
    </source>
</reference>
<accession>X1LMY3</accession>
<proteinExistence type="predicted"/>
<dbReference type="AlphaFoldDB" id="X1LMY3"/>
<keyword evidence="1" id="KW-0812">Transmembrane</keyword>
<comment type="caution">
    <text evidence="2">The sequence shown here is derived from an EMBL/GenBank/DDBJ whole genome shotgun (WGS) entry which is preliminary data.</text>
</comment>
<feature type="transmembrane region" description="Helical" evidence="1">
    <location>
        <begin position="114"/>
        <end position="135"/>
    </location>
</feature>
<keyword evidence="1" id="KW-1133">Transmembrane helix</keyword>
<evidence type="ECO:0000256" key="1">
    <source>
        <dbReference type="SAM" id="Phobius"/>
    </source>
</evidence>
<name>X1LMY3_9ZZZZ</name>
<sequence>MTVNGELITAYVLWEGQPAWLPILSSNSWPIDTELTTAWRVRNIGDEATTFKVSFMELESAGVLLEPGEEADLYLYPVTPAAGTYSYALQVIADSEVVAEYPIEVVMAVAPIDWMTIIGPILVLGLLAGLVIPTIKKGV</sequence>
<dbReference type="EMBL" id="BARV01008709">
    <property type="protein sequence ID" value="GAI07191.1"/>
    <property type="molecule type" value="Genomic_DNA"/>
</dbReference>
<evidence type="ECO:0000313" key="2">
    <source>
        <dbReference type="EMBL" id="GAI07191.1"/>
    </source>
</evidence>